<accession>A0A382GLU7</accession>
<evidence type="ECO:0000313" key="1">
    <source>
        <dbReference type="EMBL" id="SVB75774.1"/>
    </source>
</evidence>
<dbReference type="AlphaFoldDB" id="A0A382GLU7"/>
<gene>
    <name evidence="1" type="ORF">METZ01_LOCUS228628</name>
</gene>
<sequence length="231" mass="26646">MKKIILFASLLITFNVYASAGWEYKGKILPNQSFTKEWLSSDNFEEFEEHFKIETKDCWTSEKYGFTHCQSEDFRNNPGKYFGKEIKDLDPIKASWADTIPQRNYISLAVSIDAINFNQPHQIKDHGYGEGIFQKIDGVEMFYKIIGEVTTEHCMELAPNLSGICKQSYALWVGDWHGGSIGYQFEAGIYGLFELENGKEYIIPLKYFPRDYSKPNSFSRIGALDYLESLN</sequence>
<organism evidence="1">
    <name type="scientific">marine metagenome</name>
    <dbReference type="NCBI Taxonomy" id="408172"/>
    <lineage>
        <taxon>unclassified sequences</taxon>
        <taxon>metagenomes</taxon>
        <taxon>ecological metagenomes</taxon>
    </lineage>
</organism>
<protein>
    <submittedName>
        <fullName evidence="1">Uncharacterized protein</fullName>
    </submittedName>
</protein>
<dbReference type="EMBL" id="UINC01056122">
    <property type="protein sequence ID" value="SVB75774.1"/>
    <property type="molecule type" value="Genomic_DNA"/>
</dbReference>
<proteinExistence type="predicted"/>
<reference evidence="1" key="1">
    <citation type="submission" date="2018-05" db="EMBL/GenBank/DDBJ databases">
        <authorList>
            <person name="Lanie J.A."/>
            <person name="Ng W.-L."/>
            <person name="Kazmierczak K.M."/>
            <person name="Andrzejewski T.M."/>
            <person name="Davidsen T.M."/>
            <person name="Wayne K.J."/>
            <person name="Tettelin H."/>
            <person name="Glass J.I."/>
            <person name="Rusch D."/>
            <person name="Podicherti R."/>
            <person name="Tsui H.-C.T."/>
            <person name="Winkler M.E."/>
        </authorList>
    </citation>
    <scope>NUCLEOTIDE SEQUENCE</scope>
</reference>
<name>A0A382GLU7_9ZZZZ</name>